<sequence length="161" mass="18666">MASDSGSRPMESRTGRSKQRYNSKGERLVAGVVPLTEDKRYVLLIQSTRRKGWVLPKGGWESDEECTEAAQREAWEEAGVTIRIDYDLQDIVDSRPPKKMSKDTPKSLFRFFEATVLTEEDDWPEKHKRERRWFTYAQAKEALTARPELLEALNRSTITRS</sequence>
<dbReference type="AlphaFoldDB" id="A0A4Q4TQM3"/>
<feature type="domain" description="Nudix hydrolase" evidence="6">
    <location>
        <begin position="25"/>
        <end position="157"/>
    </location>
</feature>
<evidence type="ECO:0000256" key="4">
    <source>
        <dbReference type="ARBA" id="ARBA00022842"/>
    </source>
</evidence>
<dbReference type="OrthoDB" id="2011998at2759"/>
<dbReference type="GO" id="GO:0034432">
    <property type="term" value="F:bis(5'-adenosyl)-pentaphosphatase activity"/>
    <property type="evidence" value="ECO:0007669"/>
    <property type="project" value="TreeGrafter"/>
</dbReference>
<dbReference type="PANTHER" id="PTHR12629">
    <property type="entry name" value="DIPHOSPHOINOSITOL POLYPHOSPHATE PHOSPHOHYDROLASE"/>
    <property type="match status" value="1"/>
</dbReference>
<evidence type="ECO:0000313" key="7">
    <source>
        <dbReference type="EMBL" id="RYP07900.1"/>
    </source>
</evidence>
<dbReference type="InterPro" id="IPR000086">
    <property type="entry name" value="NUDIX_hydrolase_dom"/>
</dbReference>
<dbReference type="GO" id="GO:0000298">
    <property type="term" value="F:endopolyphosphatase activity"/>
    <property type="evidence" value="ECO:0007669"/>
    <property type="project" value="TreeGrafter"/>
</dbReference>
<protein>
    <recommendedName>
        <fullName evidence="6">Nudix hydrolase domain-containing protein</fullName>
    </recommendedName>
</protein>
<dbReference type="Proteomes" id="UP000293360">
    <property type="component" value="Unassembled WGS sequence"/>
</dbReference>
<dbReference type="SUPFAM" id="SSF55811">
    <property type="entry name" value="Nudix"/>
    <property type="match status" value="1"/>
</dbReference>
<dbReference type="InterPro" id="IPR047198">
    <property type="entry name" value="DDP-like_NUDIX"/>
</dbReference>
<gene>
    <name evidence="7" type="ORF">DL764_002266</name>
</gene>
<dbReference type="GO" id="GO:0008486">
    <property type="term" value="F:diphosphoinositol-polyphosphate diphosphatase activity"/>
    <property type="evidence" value="ECO:0007669"/>
    <property type="project" value="TreeGrafter"/>
</dbReference>
<comment type="cofactor">
    <cofactor evidence="1">
        <name>Mg(2+)</name>
        <dbReference type="ChEBI" id="CHEBI:18420"/>
    </cofactor>
</comment>
<evidence type="ECO:0000259" key="6">
    <source>
        <dbReference type="PROSITE" id="PS51462"/>
    </source>
</evidence>
<accession>A0A4Q4TQM3</accession>
<proteinExistence type="predicted"/>
<evidence type="ECO:0000256" key="1">
    <source>
        <dbReference type="ARBA" id="ARBA00001946"/>
    </source>
</evidence>
<keyword evidence="2" id="KW-0479">Metal-binding</keyword>
<keyword evidence="8" id="KW-1185">Reference proteome</keyword>
<dbReference type="Pfam" id="PF00293">
    <property type="entry name" value="NUDIX"/>
    <property type="match status" value="1"/>
</dbReference>
<comment type="caution">
    <text evidence="7">The sequence shown here is derived from an EMBL/GenBank/DDBJ whole genome shotgun (WGS) entry which is preliminary data.</text>
</comment>
<dbReference type="GO" id="GO:0046872">
    <property type="term" value="F:metal ion binding"/>
    <property type="evidence" value="ECO:0007669"/>
    <property type="project" value="UniProtKB-KW"/>
</dbReference>
<dbReference type="InterPro" id="IPR020084">
    <property type="entry name" value="NUDIX_hydrolase_CS"/>
</dbReference>
<evidence type="ECO:0000256" key="3">
    <source>
        <dbReference type="ARBA" id="ARBA00022801"/>
    </source>
</evidence>
<dbReference type="InterPro" id="IPR015797">
    <property type="entry name" value="NUDIX_hydrolase-like_dom_sf"/>
</dbReference>
<reference evidence="7 8" key="1">
    <citation type="submission" date="2018-06" db="EMBL/GenBank/DDBJ databases">
        <title>Complete Genomes of Monosporascus.</title>
        <authorList>
            <person name="Robinson A.J."/>
            <person name="Natvig D.O."/>
        </authorList>
    </citation>
    <scope>NUCLEOTIDE SEQUENCE [LARGE SCALE GENOMIC DNA]</scope>
    <source>
        <strain evidence="7 8">CBS 110550</strain>
    </source>
</reference>
<dbReference type="GO" id="GO:0005737">
    <property type="term" value="C:cytoplasm"/>
    <property type="evidence" value="ECO:0007669"/>
    <property type="project" value="TreeGrafter"/>
</dbReference>
<feature type="region of interest" description="Disordered" evidence="5">
    <location>
        <begin position="1"/>
        <end position="25"/>
    </location>
</feature>
<organism evidence="7 8">
    <name type="scientific">Monosporascus ibericus</name>
    <dbReference type="NCBI Taxonomy" id="155417"/>
    <lineage>
        <taxon>Eukaryota</taxon>
        <taxon>Fungi</taxon>
        <taxon>Dikarya</taxon>
        <taxon>Ascomycota</taxon>
        <taxon>Pezizomycotina</taxon>
        <taxon>Sordariomycetes</taxon>
        <taxon>Xylariomycetidae</taxon>
        <taxon>Xylariales</taxon>
        <taxon>Xylariales incertae sedis</taxon>
        <taxon>Monosporascus</taxon>
    </lineage>
</organism>
<dbReference type="GO" id="GO:1901907">
    <property type="term" value="P:diadenosine pentaphosphate catabolic process"/>
    <property type="evidence" value="ECO:0007669"/>
    <property type="project" value="TreeGrafter"/>
</dbReference>
<dbReference type="GO" id="GO:1901911">
    <property type="term" value="P:adenosine 5'-(hexahydrogen pentaphosphate) catabolic process"/>
    <property type="evidence" value="ECO:0007669"/>
    <property type="project" value="TreeGrafter"/>
</dbReference>
<evidence type="ECO:0000313" key="8">
    <source>
        <dbReference type="Proteomes" id="UP000293360"/>
    </source>
</evidence>
<evidence type="ECO:0000256" key="2">
    <source>
        <dbReference type="ARBA" id="ARBA00022723"/>
    </source>
</evidence>
<dbReference type="PROSITE" id="PS51462">
    <property type="entry name" value="NUDIX"/>
    <property type="match status" value="1"/>
</dbReference>
<name>A0A4Q4TQM3_9PEZI</name>
<keyword evidence="4" id="KW-0460">Magnesium</keyword>
<dbReference type="STRING" id="155417.A0A4Q4TQM3"/>
<dbReference type="EMBL" id="QJNU01000079">
    <property type="protein sequence ID" value="RYP07900.1"/>
    <property type="molecule type" value="Genomic_DNA"/>
</dbReference>
<keyword evidence="3" id="KW-0378">Hydrolase</keyword>
<dbReference type="GO" id="GO:0034431">
    <property type="term" value="F:bis(5'-adenosyl)-hexaphosphatase activity"/>
    <property type="evidence" value="ECO:0007669"/>
    <property type="project" value="TreeGrafter"/>
</dbReference>
<dbReference type="Gene3D" id="3.90.79.10">
    <property type="entry name" value="Nucleoside Triphosphate Pyrophosphohydrolase"/>
    <property type="match status" value="1"/>
</dbReference>
<dbReference type="GO" id="GO:0005634">
    <property type="term" value="C:nucleus"/>
    <property type="evidence" value="ECO:0007669"/>
    <property type="project" value="TreeGrafter"/>
</dbReference>
<dbReference type="PANTHER" id="PTHR12629:SF0">
    <property type="entry name" value="DIPHOSPHOINOSITOL-POLYPHOSPHATE DIPHOSPHATASE"/>
    <property type="match status" value="1"/>
</dbReference>
<dbReference type="CDD" id="cd04666">
    <property type="entry name" value="NUDIX_DIPP2_like_Nudt4"/>
    <property type="match status" value="1"/>
</dbReference>
<evidence type="ECO:0000256" key="5">
    <source>
        <dbReference type="SAM" id="MobiDB-lite"/>
    </source>
</evidence>
<dbReference type="PROSITE" id="PS00893">
    <property type="entry name" value="NUDIX_BOX"/>
    <property type="match status" value="1"/>
</dbReference>
<dbReference type="GO" id="GO:1901909">
    <property type="term" value="P:diadenosine hexaphosphate catabolic process"/>
    <property type="evidence" value="ECO:0007669"/>
    <property type="project" value="TreeGrafter"/>
</dbReference>
<dbReference type="GO" id="GO:0071543">
    <property type="term" value="P:diphosphoinositol polyphosphate metabolic process"/>
    <property type="evidence" value="ECO:0007669"/>
    <property type="project" value="TreeGrafter"/>
</dbReference>